<reference evidence="2 3" key="1">
    <citation type="submission" date="2017-06" db="EMBL/GenBank/DDBJ databases">
        <title>Aedes aegypti genome working group (AGWG) sequencing and assembly.</title>
        <authorList>
            <consortium name="Aedes aegypti Genome Working Group (AGWG)"/>
            <person name="Matthews B.J."/>
        </authorList>
    </citation>
    <scope>NUCLEOTIDE SEQUENCE [LARGE SCALE GENOMIC DNA]</scope>
    <source>
        <strain evidence="2 3">LVP_AGWG</strain>
    </source>
</reference>
<dbReference type="AlphaFoldDB" id="A0A6I8TYB5"/>
<keyword evidence="3" id="KW-1185">Reference proteome</keyword>
<organism evidence="2 3">
    <name type="scientific">Aedes aegypti</name>
    <name type="common">Yellowfever mosquito</name>
    <name type="synonym">Culex aegypti</name>
    <dbReference type="NCBI Taxonomy" id="7159"/>
    <lineage>
        <taxon>Eukaryota</taxon>
        <taxon>Metazoa</taxon>
        <taxon>Ecdysozoa</taxon>
        <taxon>Arthropoda</taxon>
        <taxon>Hexapoda</taxon>
        <taxon>Insecta</taxon>
        <taxon>Pterygota</taxon>
        <taxon>Neoptera</taxon>
        <taxon>Endopterygota</taxon>
        <taxon>Diptera</taxon>
        <taxon>Nematocera</taxon>
        <taxon>Culicoidea</taxon>
        <taxon>Culicidae</taxon>
        <taxon>Culicinae</taxon>
        <taxon>Aedini</taxon>
        <taxon>Aedes</taxon>
        <taxon>Stegomyia</taxon>
    </lineage>
</organism>
<evidence type="ECO:0000313" key="3">
    <source>
        <dbReference type="Proteomes" id="UP000008820"/>
    </source>
</evidence>
<evidence type="ECO:0000313" key="2">
    <source>
        <dbReference type="EnsemblMetazoa" id="AAEL020099-PA"/>
    </source>
</evidence>
<sequence length="355" mass="39616">MGRKRLTAAKKRVLRSATAKNIGFLVEKLPELQESNVKSTPASKKVKFQSDIDVQDDDSGPDLVVNKDRDFEKYMGSDTDDDSPCESIAAQPVSKPLLRTYRRRITIDELLEDWNVGDQNATTNSGIGVNLEEPSEPIAKSSNTIECSCGMAEEAKKYKNLYESLLTATMDKEAVRQDSLDPATKEKLLKQNAELLGRNAKLQEALTSKLLPQPEVPFKDVKGDFLDAETIRLISIEADTDYLFMKFLMMRLWPEGLTGRSVTGRRSNNPSGRSKSKPSNASDHTELPESTNVIRAAEDAEGATKRPLEKDRVDFLISCLYRRRVFLKDDANTAQVHTKAGISLMTRVIANSTRK</sequence>
<feature type="compositionally biased region" description="Polar residues" evidence="1">
    <location>
        <begin position="260"/>
        <end position="293"/>
    </location>
</feature>
<gene>
    <name evidence="2" type="primary">110679690</name>
</gene>
<dbReference type="InParanoid" id="A0A6I8TYB5"/>
<dbReference type="OrthoDB" id="7766550at2759"/>
<feature type="region of interest" description="Disordered" evidence="1">
    <location>
        <begin position="35"/>
        <end position="63"/>
    </location>
</feature>
<feature type="region of interest" description="Disordered" evidence="1">
    <location>
        <begin position="259"/>
        <end position="305"/>
    </location>
</feature>
<accession>A0A6I8TYB5</accession>
<name>A0A6I8TYB5_AEDAE</name>
<protein>
    <submittedName>
        <fullName evidence="2">Uncharacterized protein</fullName>
    </submittedName>
</protein>
<dbReference type="Proteomes" id="UP000008820">
    <property type="component" value="Chromosome 3"/>
</dbReference>
<dbReference type="EnsemblMetazoa" id="AAEL020099-RA">
    <property type="protein sequence ID" value="AAEL020099-PA"/>
    <property type="gene ID" value="AAEL020099"/>
</dbReference>
<feature type="compositionally biased region" description="Basic and acidic residues" evidence="1">
    <location>
        <begin position="296"/>
        <end position="305"/>
    </location>
</feature>
<evidence type="ECO:0000256" key="1">
    <source>
        <dbReference type="SAM" id="MobiDB-lite"/>
    </source>
</evidence>
<proteinExistence type="predicted"/>
<reference evidence="2" key="2">
    <citation type="submission" date="2020-05" db="UniProtKB">
        <authorList>
            <consortium name="EnsemblMetazoa"/>
        </authorList>
    </citation>
    <scope>IDENTIFICATION</scope>
    <source>
        <strain evidence="2">LVP_AGWG</strain>
    </source>
</reference>